<feature type="domain" description="NB-ARC" evidence="4">
    <location>
        <begin position="335"/>
        <end position="478"/>
    </location>
</feature>
<dbReference type="PROSITE" id="PS50005">
    <property type="entry name" value="TPR"/>
    <property type="match status" value="2"/>
</dbReference>
<dbReference type="InterPro" id="IPR002182">
    <property type="entry name" value="NB-ARC"/>
</dbReference>
<evidence type="ECO:0000256" key="3">
    <source>
        <dbReference type="PROSITE-ProRule" id="PRU00339"/>
    </source>
</evidence>
<comment type="caution">
    <text evidence="5">The sequence shown here is derived from an EMBL/GenBank/DDBJ whole genome shotgun (WGS) entry which is preliminary data.</text>
</comment>
<evidence type="ECO:0000313" key="5">
    <source>
        <dbReference type="EMBL" id="CCH57106.1"/>
    </source>
</evidence>
<accession>I2GT77</accession>
<dbReference type="eggNOG" id="COG3267">
    <property type="taxonomic scope" value="Bacteria"/>
</dbReference>
<gene>
    <name evidence="5" type="ORF">BN8_06509</name>
</gene>
<dbReference type="Gene3D" id="1.25.40.10">
    <property type="entry name" value="Tetratricopeptide repeat domain"/>
    <property type="match status" value="1"/>
</dbReference>
<name>I2GT77_9BACT</name>
<dbReference type="InterPro" id="IPR027417">
    <property type="entry name" value="P-loop_NTPase"/>
</dbReference>
<reference evidence="5 6" key="1">
    <citation type="journal article" date="2012" name="J. Bacteriol.">
        <title>Genome Sequence of the Filamentous Bacterium Fibrisoma limi BUZ 3T.</title>
        <authorList>
            <person name="Filippini M."/>
            <person name="Qi W."/>
            <person name="Jaenicke S."/>
            <person name="Goesmann A."/>
            <person name="Smits T.H."/>
            <person name="Bagheri H.C."/>
        </authorList>
    </citation>
    <scope>NUCLEOTIDE SEQUENCE [LARGE SCALE GENOMIC DNA]</scope>
    <source>
        <strain evidence="6">BUZ 3T</strain>
    </source>
</reference>
<evidence type="ECO:0000256" key="2">
    <source>
        <dbReference type="ARBA" id="ARBA00022803"/>
    </source>
</evidence>
<dbReference type="RefSeq" id="WP_009285667.1">
    <property type="nucleotide sequence ID" value="NZ_CAIT01000010.1"/>
</dbReference>
<dbReference type="SUPFAM" id="SSF48452">
    <property type="entry name" value="TPR-like"/>
    <property type="match status" value="1"/>
</dbReference>
<dbReference type="PANTHER" id="PTHR45641:SF1">
    <property type="entry name" value="AAA+ ATPASE DOMAIN-CONTAINING PROTEIN"/>
    <property type="match status" value="1"/>
</dbReference>
<proteinExistence type="predicted"/>
<dbReference type="Pfam" id="PF00931">
    <property type="entry name" value="NB-ARC"/>
    <property type="match status" value="1"/>
</dbReference>
<dbReference type="AlphaFoldDB" id="I2GT77"/>
<dbReference type="PANTHER" id="PTHR45641">
    <property type="entry name" value="TETRATRICOPEPTIDE REPEAT PROTEIN (AFU_ORTHOLOGUE AFUA_6G03870)"/>
    <property type="match status" value="1"/>
</dbReference>
<evidence type="ECO:0000313" key="6">
    <source>
        <dbReference type="Proteomes" id="UP000009309"/>
    </source>
</evidence>
<sequence>MEPLSIGLIAQCLTTTKIAECLIGNWLGKGSDHLLSQAGKVIYDRLRTQTQPVNHDIHKAVRDAHLSATLVVCEYLLRTKYNVVDRVFHFPTWDLKEVIRYLKKQRKQLSDVKFILPDSPAVTEYELLLQPKGVSASERLAELQGQLRQGMLQELEKANLGIEDDLRAAILTGWTDKGQPMDWFELLCAFFAESLKTNTRLQSIVHTNLLQEVKELLLTVKANVPQINISPEQLTDLAGQLGKAMQPIVERFDIVIGRLDEMLAILERVEQKVDTVQTGVDQSNESLTGLHEKVDKLIPVPSARHKYLNTFAHYDLQNLVGRQKQLQDIEAHFTNHNLLLLRGMGGIGKTTLARAYLARMEDQFDHVAFLEITGTIADALLLKLGGSKDIFYTQDPQKNTEDNLFALLDVLRHIPNTLLVIDNANDADDLLLRKKAFDSLPWKILITSRAKVHTYQHERKVQEVKQLMPEEARVLFEKLYGLPLTDTEQELVSFILEKAFYHPKLIEVLAKAARENPMLELTTLREIVAKKEYDDEEINYPVEIGEQEKPVYRILLDLFDTDPLDADLKQLLQYFAVLPSIDIPARHLIELLDAEEIEARKTLLDQLKKLTKAGWLDDLDNRNFSMHGLVQWVVQERLKPTLESCHLLINRIGWLTYTESGDNPLDKKQYLPLADSLFSVFGEDSDATLATAYGNTAVVYGALGDNQKRLEYDLKALSIREQTLAPTHPDLASSYANIAVTYGALGDNQQALEYDLKALSIREQTLAPTHPDLAFSYANIAVTYYSTGDLSKALTHMQKATQIREQVLPATHPDLLQSKADLTFLEQALQERNKTAG</sequence>
<dbReference type="InterPro" id="IPR019734">
    <property type="entry name" value="TPR_rpt"/>
</dbReference>
<dbReference type="EMBL" id="CAIT01000010">
    <property type="protein sequence ID" value="CCH57106.1"/>
    <property type="molecule type" value="Genomic_DNA"/>
</dbReference>
<dbReference type="Proteomes" id="UP000009309">
    <property type="component" value="Unassembled WGS sequence"/>
</dbReference>
<dbReference type="Pfam" id="PF13424">
    <property type="entry name" value="TPR_12"/>
    <property type="match status" value="1"/>
</dbReference>
<keyword evidence="6" id="KW-1185">Reference proteome</keyword>
<dbReference type="Gene3D" id="3.40.50.300">
    <property type="entry name" value="P-loop containing nucleotide triphosphate hydrolases"/>
    <property type="match status" value="1"/>
</dbReference>
<evidence type="ECO:0000256" key="1">
    <source>
        <dbReference type="ARBA" id="ARBA00022737"/>
    </source>
</evidence>
<dbReference type="OrthoDB" id="940757at2"/>
<dbReference type="STRING" id="1185876.BN8_06509"/>
<protein>
    <submittedName>
        <fullName evidence="5">Nephrocystin-3</fullName>
    </submittedName>
</protein>
<keyword evidence="1" id="KW-0677">Repeat</keyword>
<organism evidence="5 6">
    <name type="scientific">Fibrisoma limi BUZ 3</name>
    <dbReference type="NCBI Taxonomy" id="1185876"/>
    <lineage>
        <taxon>Bacteria</taxon>
        <taxon>Pseudomonadati</taxon>
        <taxon>Bacteroidota</taxon>
        <taxon>Cytophagia</taxon>
        <taxon>Cytophagales</taxon>
        <taxon>Spirosomataceae</taxon>
        <taxon>Fibrisoma</taxon>
    </lineage>
</organism>
<dbReference type="SMART" id="SM00028">
    <property type="entry name" value="TPR"/>
    <property type="match status" value="3"/>
</dbReference>
<keyword evidence="2 3" id="KW-0802">TPR repeat</keyword>
<feature type="repeat" description="TPR" evidence="3">
    <location>
        <begin position="774"/>
        <end position="807"/>
    </location>
</feature>
<dbReference type="InterPro" id="IPR011990">
    <property type="entry name" value="TPR-like_helical_dom_sf"/>
</dbReference>
<dbReference type="SUPFAM" id="SSF52540">
    <property type="entry name" value="P-loop containing nucleoside triphosphate hydrolases"/>
    <property type="match status" value="1"/>
</dbReference>
<feature type="repeat" description="TPR" evidence="3">
    <location>
        <begin position="732"/>
        <end position="765"/>
    </location>
</feature>
<evidence type="ECO:0000259" key="4">
    <source>
        <dbReference type="Pfam" id="PF00931"/>
    </source>
</evidence>
<dbReference type="GO" id="GO:0043531">
    <property type="term" value="F:ADP binding"/>
    <property type="evidence" value="ECO:0007669"/>
    <property type="project" value="InterPro"/>
</dbReference>
<dbReference type="Pfam" id="PF13374">
    <property type="entry name" value="TPR_10"/>
    <property type="match status" value="1"/>
</dbReference>
<dbReference type="eggNOG" id="COG0457">
    <property type="taxonomic scope" value="Bacteria"/>
</dbReference>